<proteinExistence type="predicted"/>
<dbReference type="Proteomes" id="UP000887116">
    <property type="component" value="Unassembled WGS sequence"/>
</dbReference>
<accession>A0A8X6KTH9</accession>
<organism evidence="1 2">
    <name type="scientific">Trichonephila clavata</name>
    <name type="common">Joro spider</name>
    <name type="synonym">Nephila clavata</name>
    <dbReference type="NCBI Taxonomy" id="2740835"/>
    <lineage>
        <taxon>Eukaryota</taxon>
        <taxon>Metazoa</taxon>
        <taxon>Ecdysozoa</taxon>
        <taxon>Arthropoda</taxon>
        <taxon>Chelicerata</taxon>
        <taxon>Arachnida</taxon>
        <taxon>Araneae</taxon>
        <taxon>Araneomorphae</taxon>
        <taxon>Entelegynae</taxon>
        <taxon>Araneoidea</taxon>
        <taxon>Nephilidae</taxon>
        <taxon>Trichonephila</taxon>
    </lineage>
</organism>
<dbReference type="EMBL" id="BMAO01012877">
    <property type="protein sequence ID" value="GFQ84514.1"/>
    <property type="molecule type" value="Genomic_DNA"/>
</dbReference>
<keyword evidence="1" id="KW-0547">Nucleotide-binding</keyword>
<reference evidence="1" key="1">
    <citation type="submission" date="2020-07" db="EMBL/GenBank/DDBJ databases">
        <title>Multicomponent nature underlies the extraordinary mechanical properties of spider dragline silk.</title>
        <authorList>
            <person name="Kono N."/>
            <person name="Nakamura H."/>
            <person name="Mori M."/>
            <person name="Yoshida Y."/>
            <person name="Ohtoshi R."/>
            <person name="Malay A.D."/>
            <person name="Moran D.A.P."/>
            <person name="Tomita M."/>
            <person name="Numata K."/>
            <person name="Arakawa K."/>
        </authorList>
    </citation>
    <scope>NUCLEOTIDE SEQUENCE</scope>
</reference>
<dbReference type="AlphaFoldDB" id="A0A8X6KTH9"/>
<keyword evidence="1" id="KW-0347">Helicase</keyword>
<keyword evidence="1" id="KW-0067">ATP-binding</keyword>
<keyword evidence="2" id="KW-1185">Reference proteome</keyword>
<dbReference type="GO" id="GO:0004386">
    <property type="term" value="F:helicase activity"/>
    <property type="evidence" value="ECO:0007669"/>
    <property type="project" value="UniProtKB-KW"/>
</dbReference>
<comment type="caution">
    <text evidence="1">The sequence shown here is derived from an EMBL/GenBank/DDBJ whole genome shotgun (WGS) entry which is preliminary data.</text>
</comment>
<gene>
    <name evidence="1" type="ORF">TNCT_735921</name>
</gene>
<name>A0A8X6KTH9_TRICU</name>
<dbReference type="OrthoDB" id="1728974at2759"/>
<evidence type="ECO:0000313" key="2">
    <source>
        <dbReference type="Proteomes" id="UP000887116"/>
    </source>
</evidence>
<protein>
    <submittedName>
        <fullName evidence="1">ATP-dependent DNA helicase</fullName>
    </submittedName>
</protein>
<sequence>MIHSPCGNVNRLSPCMADGKCTKSFPRNFPNDTITNVDGYPIYRQRNTDNGGQSFTKNVNNADIDIEKRWVVPYSPRLS</sequence>
<evidence type="ECO:0000313" key="1">
    <source>
        <dbReference type="EMBL" id="GFQ84514.1"/>
    </source>
</evidence>
<keyword evidence="1" id="KW-0378">Hydrolase</keyword>